<gene>
    <name evidence="1" type="ORF">QQZ08_001765</name>
</gene>
<evidence type="ECO:0000313" key="1">
    <source>
        <dbReference type="EMBL" id="KAK7431824.1"/>
    </source>
</evidence>
<proteinExistence type="predicted"/>
<name>A0ABR1IFP4_9HYPO</name>
<dbReference type="EMBL" id="JAZAVK010000009">
    <property type="protein sequence ID" value="KAK7431824.1"/>
    <property type="molecule type" value="Genomic_DNA"/>
</dbReference>
<accession>A0ABR1IFP4</accession>
<comment type="caution">
    <text evidence="1">The sequence shown here is derived from an EMBL/GenBank/DDBJ whole genome shotgun (WGS) entry which is preliminary data.</text>
</comment>
<evidence type="ECO:0000313" key="2">
    <source>
        <dbReference type="Proteomes" id="UP001498421"/>
    </source>
</evidence>
<organism evidence="1 2">
    <name type="scientific">Neonectria magnoliae</name>
    <dbReference type="NCBI Taxonomy" id="2732573"/>
    <lineage>
        <taxon>Eukaryota</taxon>
        <taxon>Fungi</taxon>
        <taxon>Dikarya</taxon>
        <taxon>Ascomycota</taxon>
        <taxon>Pezizomycotina</taxon>
        <taxon>Sordariomycetes</taxon>
        <taxon>Hypocreomycetidae</taxon>
        <taxon>Hypocreales</taxon>
        <taxon>Nectriaceae</taxon>
        <taxon>Neonectria</taxon>
    </lineage>
</organism>
<reference evidence="1 2" key="1">
    <citation type="journal article" date="2025" name="Microbiol. Resour. Announc.">
        <title>Draft genome sequences for Neonectria magnoliae and Neonectria punicea, canker pathogens of Liriodendron tulipifera and Acer saccharum in West Virginia.</title>
        <authorList>
            <person name="Petronek H.M."/>
            <person name="Kasson M.T."/>
            <person name="Metheny A.M."/>
            <person name="Stauder C.M."/>
            <person name="Lovett B."/>
            <person name="Lynch S.C."/>
            <person name="Garnas J.R."/>
            <person name="Kasson L.R."/>
            <person name="Stajich J.E."/>
        </authorList>
    </citation>
    <scope>NUCLEOTIDE SEQUENCE [LARGE SCALE GENOMIC DNA]</scope>
    <source>
        <strain evidence="1 2">NRRL 64651</strain>
    </source>
</reference>
<dbReference type="Proteomes" id="UP001498421">
    <property type="component" value="Unassembled WGS sequence"/>
</dbReference>
<sequence length="107" mass="11590">MLRATSARLMQYAGETALADLSGSFSATVMTASQHLEEQHPSIVEARIQGSTPHISKKDPSDTKPVITVGYYSASGKRLLSIHAHDDGTWKEFLSRSGRSSLGTDKK</sequence>
<protein>
    <submittedName>
        <fullName evidence="1">Uncharacterized protein</fullName>
    </submittedName>
</protein>
<keyword evidence="2" id="KW-1185">Reference proteome</keyword>